<dbReference type="GO" id="GO:0003779">
    <property type="term" value="F:actin binding"/>
    <property type="evidence" value="ECO:0007669"/>
    <property type="project" value="InterPro"/>
</dbReference>
<accession>A0AA88I389</accession>
<dbReference type="Pfam" id="PF21938">
    <property type="entry name" value="CAP_N"/>
    <property type="match status" value="1"/>
</dbReference>
<comment type="subcellular location">
    <subcellularLocation>
        <location evidence="1">Cell membrane</location>
        <topology evidence="1">Peripheral membrane protein</topology>
    </subcellularLocation>
</comment>
<evidence type="ECO:0000256" key="4">
    <source>
        <dbReference type="ARBA" id="ARBA00023136"/>
    </source>
</evidence>
<organism evidence="7 8">
    <name type="scientific">Artemia franciscana</name>
    <name type="common">Brine shrimp</name>
    <name type="synonym">Artemia sanfranciscana</name>
    <dbReference type="NCBI Taxonomy" id="6661"/>
    <lineage>
        <taxon>Eukaryota</taxon>
        <taxon>Metazoa</taxon>
        <taxon>Ecdysozoa</taxon>
        <taxon>Arthropoda</taxon>
        <taxon>Crustacea</taxon>
        <taxon>Branchiopoda</taxon>
        <taxon>Anostraca</taxon>
        <taxon>Artemiidae</taxon>
        <taxon>Artemia</taxon>
    </lineage>
</organism>
<dbReference type="GO" id="GO:0000902">
    <property type="term" value="P:cell morphogenesis"/>
    <property type="evidence" value="ECO:0007669"/>
    <property type="project" value="TreeGrafter"/>
</dbReference>
<dbReference type="EMBL" id="JAVRJZ010000007">
    <property type="protein sequence ID" value="KAK2720333.1"/>
    <property type="molecule type" value="Genomic_DNA"/>
</dbReference>
<dbReference type="SMART" id="SM00673">
    <property type="entry name" value="CARP"/>
    <property type="match status" value="2"/>
</dbReference>
<proteinExistence type="inferred from homology"/>
<dbReference type="AlphaFoldDB" id="A0AA88I389"/>
<dbReference type="GO" id="GO:0019933">
    <property type="term" value="P:cAMP-mediated signaling"/>
    <property type="evidence" value="ECO:0007669"/>
    <property type="project" value="TreeGrafter"/>
</dbReference>
<dbReference type="InterPro" id="IPR016098">
    <property type="entry name" value="CAP/MinC_C"/>
</dbReference>
<comment type="caution">
    <text evidence="7">The sequence shown here is derived from an EMBL/GenBank/DDBJ whole genome shotgun (WGS) entry which is preliminary data.</text>
</comment>
<dbReference type="InterPro" id="IPR036223">
    <property type="entry name" value="CAP_C_sf"/>
</dbReference>
<dbReference type="InterPro" id="IPR018106">
    <property type="entry name" value="CAP_CS_N"/>
</dbReference>
<dbReference type="PROSITE" id="PS51329">
    <property type="entry name" value="C_CAP_COFACTOR_C"/>
    <property type="match status" value="1"/>
</dbReference>
<keyword evidence="4" id="KW-0472">Membrane</keyword>
<evidence type="ECO:0000313" key="7">
    <source>
        <dbReference type="EMBL" id="KAK2720333.1"/>
    </source>
</evidence>
<evidence type="ECO:0000256" key="5">
    <source>
        <dbReference type="RuleBase" id="RU000647"/>
    </source>
</evidence>
<gene>
    <name evidence="7" type="ORF">QYM36_004274</name>
</gene>
<keyword evidence="3" id="KW-1003">Cell membrane</keyword>
<dbReference type="InterPro" id="IPR006599">
    <property type="entry name" value="CARP_motif"/>
</dbReference>
<reference evidence="7" key="1">
    <citation type="submission" date="2023-07" db="EMBL/GenBank/DDBJ databases">
        <title>Chromosome-level genome assembly of Artemia franciscana.</title>
        <authorList>
            <person name="Jo E."/>
        </authorList>
    </citation>
    <scope>NUCLEOTIDE SEQUENCE</scope>
    <source>
        <tissue evidence="7">Whole body</tissue>
    </source>
</reference>
<dbReference type="GO" id="GO:0007015">
    <property type="term" value="P:actin filament organization"/>
    <property type="evidence" value="ECO:0007669"/>
    <property type="project" value="TreeGrafter"/>
</dbReference>
<dbReference type="InterPro" id="IPR017901">
    <property type="entry name" value="C-CAP_CF_C-like"/>
</dbReference>
<dbReference type="Pfam" id="PF08603">
    <property type="entry name" value="CAP_C"/>
    <property type="match status" value="1"/>
</dbReference>
<evidence type="ECO:0000256" key="3">
    <source>
        <dbReference type="ARBA" id="ARBA00022475"/>
    </source>
</evidence>
<dbReference type="SUPFAM" id="SSF69340">
    <property type="entry name" value="C-terminal domain of adenylylcyclase associated protein"/>
    <property type="match status" value="1"/>
</dbReference>
<dbReference type="Proteomes" id="UP001187531">
    <property type="component" value="Unassembled WGS sequence"/>
</dbReference>
<dbReference type="GO" id="GO:0008179">
    <property type="term" value="F:adenylate cyclase binding"/>
    <property type="evidence" value="ECO:0007669"/>
    <property type="project" value="TreeGrafter"/>
</dbReference>
<dbReference type="PANTHER" id="PTHR10652">
    <property type="entry name" value="ADENYLYL CYCLASE-ASSOCIATED PROTEIN"/>
    <property type="match status" value="1"/>
</dbReference>
<dbReference type="InterPro" id="IPR036222">
    <property type="entry name" value="CAP_N_sf"/>
</dbReference>
<comment type="similarity">
    <text evidence="2 5">Belongs to the CAP family.</text>
</comment>
<dbReference type="Pfam" id="PF01213">
    <property type="entry name" value="CAP_N-CM"/>
    <property type="match status" value="1"/>
</dbReference>
<dbReference type="PANTHER" id="PTHR10652:SF0">
    <property type="entry name" value="ADENYLYL CYCLASE-ASSOCIATED PROTEIN"/>
    <property type="match status" value="1"/>
</dbReference>
<dbReference type="FunFam" id="2.160.20.70:FF:000001">
    <property type="entry name" value="Adenylyl cyclase-associated protein"/>
    <property type="match status" value="1"/>
</dbReference>
<feature type="domain" description="C-CAP/cofactor C-like" evidence="6">
    <location>
        <begin position="441"/>
        <end position="575"/>
    </location>
</feature>
<evidence type="ECO:0000259" key="6">
    <source>
        <dbReference type="PROSITE" id="PS51329"/>
    </source>
</evidence>
<dbReference type="Gene3D" id="2.160.20.70">
    <property type="match status" value="1"/>
</dbReference>
<dbReference type="SUPFAM" id="SSF101278">
    <property type="entry name" value="N-terminal domain of adenylylcyclase associated protein, CAP"/>
    <property type="match status" value="1"/>
</dbReference>
<dbReference type="InterPro" id="IPR053950">
    <property type="entry name" value="CAP_N"/>
</dbReference>
<dbReference type="Gene3D" id="1.25.40.330">
    <property type="entry name" value="Adenylate cyclase-associated CAP, N-terminal domain"/>
    <property type="match status" value="1"/>
</dbReference>
<dbReference type="InterPro" id="IPR001837">
    <property type="entry name" value="Adenylate_cyclase-assoc_CAP"/>
</dbReference>
<sequence>MSLLCGCLSSKIASDDEEEIRVEKSKIETKQSVAIAANAETDVGLKVPEMSIEAEKIEIYNDQLTKETTKVTEITNFTNVSHTAEIQRVSNGISSLEKIQSHNIPEMKEILQDVPDGIVLLLRDLELDSKMSADLTKLIGRLEAVTCRLENIASATDMASTSQDEVAPNVIAFDTLLNGPLKKFVELSNTIGGDVSKVGAMVFDAFNAERGVLVIASKSKQPSQEELVKILAPVSELIQSIQDFREKNRKSAFFNHLSAISEGIPALGWVAVTPAPAPYVKEMNDAGQFYTNRVLKDWKEKDKTHVDWVKVWIQTLNDLQAYVKQHHTTGLMWNPSGKSATASVPSVQPKVALQMPGPPPPPPMGNLDLSTPKESAEDARNKLFSELNKGEAITSGLKKVTQDMQTHKNPSLRSGPAPFKAAPLGETVSKASLVSTPTSKPPKMELDGKKWIVEYQKNQSNLVITETEMNQVVYIFKCENSTIQVKGKINSIVMDSCKRVGVVFDSVVSSMEFVNCQSTQMQVTGVVPTISIDKTDGCQIYLSKDSLNVVVVSSKSSEMNILVPKDNGDYVEYALPEQYRTTFNGTGLTTVVSDIA</sequence>
<evidence type="ECO:0000256" key="1">
    <source>
        <dbReference type="ARBA" id="ARBA00004202"/>
    </source>
</evidence>
<dbReference type="FunFam" id="1.25.40.330:FF:000001">
    <property type="entry name" value="Adenylyl cyclase-associated protein"/>
    <property type="match status" value="1"/>
</dbReference>
<evidence type="ECO:0000313" key="8">
    <source>
        <dbReference type="Proteomes" id="UP001187531"/>
    </source>
</evidence>
<dbReference type="GO" id="GO:0005886">
    <property type="term" value="C:plasma membrane"/>
    <property type="evidence" value="ECO:0007669"/>
    <property type="project" value="UniProtKB-SubCell"/>
</dbReference>
<protein>
    <recommendedName>
        <fullName evidence="5">Adenylyl cyclase-associated protein</fullName>
    </recommendedName>
</protein>
<name>A0AA88I389_ARTSF</name>
<dbReference type="InterPro" id="IPR013992">
    <property type="entry name" value="Adenylate_cyclase-assoc_CAP_N"/>
</dbReference>
<dbReference type="GO" id="GO:0005737">
    <property type="term" value="C:cytoplasm"/>
    <property type="evidence" value="ECO:0007669"/>
    <property type="project" value="TreeGrafter"/>
</dbReference>
<dbReference type="PROSITE" id="PS01088">
    <property type="entry name" value="CAP_1"/>
    <property type="match status" value="1"/>
</dbReference>
<evidence type="ECO:0000256" key="2">
    <source>
        <dbReference type="ARBA" id="ARBA00007659"/>
    </source>
</evidence>
<keyword evidence="8" id="KW-1185">Reference proteome</keyword>
<dbReference type="InterPro" id="IPR013912">
    <property type="entry name" value="Adenylate_cyclase-assoc_CAP_C"/>
</dbReference>